<evidence type="ECO:0000313" key="3">
    <source>
        <dbReference type="EMBL" id="RWS12050.1"/>
    </source>
</evidence>
<dbReference type="InterPro" id="IPR050111">
    <property type="entry name" value="C-type_lectin/snaclec_domain"/>
</dbReference>
<dbReference type="Pfam" id="PF00059">
    <property type="entry name" value="Lectin_C"/>
    <property type="match status" value="1"/>
</dbReference>
<dbReference type="AlphaFoldDB" id="A0A443R9V9"/>
<reference evidence="4 5" key="1">
    <citation type="journal article" date="2018" name="Gigascience">
        <title>Genomes of trombidid mites reveal novel predicted allergens and laterally-transferred genes associated with secondary metabolism.</title>
        <authorList>
            <person name="Dong X."/>
            <person name="Chaisiri K."/>
            <person name="Xia D."/>
            <person name="Armstrong S.D."/>
            <person name="Fang Y."/>
            <person name="Donnelly M.J."/>
            <person name="Kadowaki T."/>
            <person name="McGarry J.W."/>
            <person name="Darby A.C."/>
            <person name="Makepeace B.L."/>
        </authorList>
    </citation>
    <scope>NUCLEOTIDE SEQUENCE [LARGE SCALE GENOMIC DNA]</scope>
    <source>
        <strain evidence="4">UoL-WK</strain>
    </source>
</reference>
<dbReference type="SUPFAM" id="SSF56436">
    <property type="entry name" value="C-type lectin-like"/>
    <property type="match status" value="1"/>
</dbReference>
<evidence type="ECO:0000313" key="4">
    <source>
        <dbReference type="EMBL" id="RWS12056.1"/>
    </source>
</evidence>
<evidence type="ECO:0000256" key="1">
    <source>
        <dbReference type="SAM" id="Phobius"/>
    </source>
</evidence>
<dbReference type="InterPro" id="IPR016186">
    <property type="entry name" value="C-type_lectin-like/link_sf"/>
</dbReference>
<feature type="transmembrane region" description="Helical" evidence="1">
    <location>
        <begin position="63"/>
        <end position="89"/>
    </location>
</feature>
<accession>A0A443R9V9</accession>
<dbReference type="InterPro" id="IPR001304">
    <property type="entry name" value="C-type_lectin-like"/>
</dbReference>
<gene>
    <name evidence="4" type="ORF">B4U79_18026</name>
    <name evidence="3" type="ORF">B4U79_18027</name>
</gene>
<keyword evidence="1" id="KW-1133">Transmembrane helix</keyword>
<keyword evidence="5" id="KW-1185">Reference proteome</keyword>
<protein>
    <recommendedName>
        <fullName evidence="2">C-type lectin domain-containing protein</fullName>
    </recommendedName>
</protein>
<name>A0A443R9V9_9ACAR</name>
<sequence>MVAIHSVDEFNFLSSIMPDGRFWLGYFWDATDELTFESSDGTKFNFTKWSADEPNKPRQNQCVALTASVILIFGTTLLLMLSPFILTIFRKMRYEKSSTKKLEKQRLKQRLCVKSQNYNPYHPDS</sequence>
<dbReference type="OrthoDB" id="418245at2759"/>
<keyword evidence="1" id="KW-0812">Transmembrane</keyword>
<dbReference type="Gene3D" id="3.10.100.10">
    <property type="entry name" value="Mannose-Binding Protein A, subunit A"/>
    <property type="match status" value="1"/>
</dbReference>
<dbReference type="InterPro" id="IPR016187">
    <property type="entry name" value="CTDL_fold"/>
</dbReference>
<dbReference type="Proteomes" id="UP000285301">
    <property type="component" value="Unassembled WGS sequence"/>
</dbReference>
<evidence type="ECO:0000313" key="5">
    <source>
        <dbReference type="Proteomes" id="UP000285301"/>
    </source>
</evidence>
<proteinExistence type="predicted"/>
<dbReference type="PANTHER" id="PTHR22803">
    <property type="entry name" value="MANNOSE, PHOSPHOLIPASE, LECTIN RECEPTOR RELATED"/>
    <property type="match status" value="1"/>
</dbReference>
<dbReference type="EMBL" id="NCKU01001462">
    <property type="protein sequence ID" value="RWS12056.1"/>
    <property type="molecule type" value="Genomic_DNA"/>
</dbReference>
<evidence type="ECO:0000259" key="2">
    <source>
        <dbReference type="PROSITE" id="PS50041"/>
    </source>
</evidence>
<dbReference type="PROSITE" id="PS50041">
    <property type="entry name" value="C_TYPE_LECTIN_2"/>
    <property type="match status" value="1"/>
</dbReference>
<keyword evidence="1" id="KW-0472">Membrane</keyword>
<comment type="caution">
    <text evidence="4">The sequence shown here is derived from an EMBL/GenBank/DDBJ whole genome shotgun (WGS) entry which is preliminary data.</text>
</comment>
<feature type="domain" description="C-type lectin" evidence="2">
    <location>
        <begin position="1"/>
        <end position="66"/>
    </location>
</feature>
<dbReference type="EMBL" id="NCKU01001464">
    <property type="protein sequence ID" value="RWS12050.1"/>
    <property type="molecule type" value="Genomic_DNA"/>
</dbReference>
<reference evidence="4" key="2">
    <citation type="submission" date="2018-11" db="EMBL/GenBank/DDBJ databases">
        <title>Trombidioid mite genomics.</title>
        <authorList>
            <person name="Dong X."/>
        </authorList>
    </citation>
    <scope>NUCLEOTIDE SEQUENCE</scope>
    <source>
        <strain evidence="4">UoL-WK</strain>
    </source>
</reference>
<organism evidence="4 5">
    <name type="scientific">Dinothrombium tinctorium</name>
    <dbReference type="NCBI Taxonomy" id="1965070"/>
    <lineage>
        <taxon>Eukaryota</taxon>
        <taxon>Metazoa</taxon>
        <taxon>Ecdysozoa</taxon>
        <taxon>Arthropoda</taxon>
        <taxon>Chelicerata</taxon>
        <taxon>Arachnida</taxon>
        <taxon>Acari</taxon>
        <taxon>Acariformes</taxon>
        <taxon>Trombidiformes</taxon>
        <taxon>Prostigmata</taxon>
        <taxon>Anystina</taxon>
        <taxon>Parasitengona</taxon>
        <taxon>Trombidioidea</taxon>
        <taxon>Trombidiidae</taxon>
        <taxon>Dinothrombium</taxon>
    </lineage>
</organism>